<sequence>MTALGVIAGILVLALLYAVSMYVYFVLRRRHAAAKFLVEVGTVFFAIVLSIAVKLVILLLTTAPDFSGGFASALIAIYSAIGGLTFEGISSVAELGGFLNCLYAGTSLYAGLIALSVITARASYEIYSFIALRFLNLRNQNKTDIYIFMTVTDDAVLLANSVKEQACYASGERRCVIVFTGSEIGVFDRKNPLHREIMSRGYLYWEYSNAKDGTAEPSVLRRLRLYAANDRAAFPEEAQTGKKGEKSALQDVRIYIFALGLSGDLVGSESSNSEIIGEEMRAIAREMAEGSAPSCVADFYLLIESEINYSFYTDMTKRLISEAFRECGSEKKAEDFYHCFQLHVLSEPKLAARCLAKNRNAVFAKDEKLYLSDNAPGERNVYRAIVLGFGKTGQMAMNAVFTDTAYTNKQGVPSQFFADVYDLKMDELAGLFSIEHPLYQCATRMEEIEPFSEEEFAEASAQSRRKIERFYEPLLAARGKGETFADIVRGMKFPWITFHKASCFQTRFMRYLDGESGIAGERREKNKLLCNAFIIALGDDEANIKMANSLIDDLKHESAFTNKRSSVYPQMIYVNLRDEKNYNRINWTPEDEKEFTAFKVILFGNRVEMYSYGQIIDDSADMEYDYAYSALYGGGSSQEAYEAFSNIKKCIEEGRENENFSGDIKKAVDALKNIKKTPEELRRNWLNVTLFNKESNYAANRFKPFMAHALRSEPLTGGRLVELARLEHVRWCRFHMAYGWTYRLYDASDKATKNRYRRIREHNILCPFEMLSADMRVNNLVNVALAAEDQPIR</sequence>
<comment type="caution">
    <text evidence="2">The sequence shown here is derived from an EMBL/GenBank/DDBJ whole genome shotgun (WGS) entry which is preliminary data.</text>
</comment>
<organism evidence="2 3">
    <name type="scientific">Candidatus Borkfalkia avistercoris</name>
    <dbReference type="NCBI Taxonomy" id="2838504"/>
    <lineage>
        <taxon>Bacteria</taxon>
        <taxon>Bacillati</taxon>
        <taxon>Bacillota</taxon>
        <taxon>Clostridia</taxon>
        <taxon>Christensenellales</taxon>
        <taxon>Christensenellaceae</taxon>
        <taxon>Candidatus Borkfalkia</taxon>
    </lineage>
</organism>
<evidence type="ECO:0008006" key="4">
    <source>
        <dbReference type="Google" id="ProtNLM"/>
    </source>
</evidence>
<evidence type="ECO:0000313" key="3">
    <source>
        <dbReference type="Proteomes" id="UP000824132"/>
    </source>
</evidence>
<evidence type="ECO:0000256" key="1">
    <source>
        <dbReference type="SAM" id="Phobius"/>
    </source>
</evidence>
<dbReference type="AlphaFoldDB" id="A0A9D2CYL8"/>
<dbReference type="Gene3D" id="6.20.350.10">
    <property type="match status" value="1"/>
</dbReference>
<feature type="transmembrane region" description="Helical" evidence="1">
    <location>
        <begin position="6"/>
        <end position="27"/>
    </location>
</feature>
<accession>A0A9D2CYL8</accession>
<keyword evidence="1" id="KW-0812">Transmembrane</keyword>
<reference evidence="2" key="2">
    <citation type="submission" date="2021-04" db="EMBL/GenBank/DDBJ databases">
        <authorList>
            <person name="Gilroy R."/>
        </authorList>
    </citation>
    <scope>NUCLEOTIDE SEQUENCE</scope>
    <source>
        <strain evidence="2">CHK187-5294</strain>
    </source>
</reference>
<dbReference type="Proteomes" id="UP000824132">
    <property type="component" value="Unassembled WGS sequence"/>
</dbReference>
<protein>
    <recommendedName>
        <fullName evidence="4">Ryanodine receptor Ryr domain-containing protein</fullName>
    </recommendedName>
</protein>
<feature type="transmembrane region" description="Helical" evidence="1">
    <location>
        <begin position="36"/>
        <end position="60"/>
    </location>
</feature>
<gene>
    <name evidence="2" type="ORF">H9727_03140</name>
</gene>
<keyword evidence="1" id="KW-0472">Membrane</keyword>
<reference evidence="2" key="1">
    <citation type="journal article" date="2021" name="PeerJ">
        <title>Extensive microbial diversity within the chicken gut microbiome revealed by metagenomics and culture.</title>
        <authorList>
            <person name="Gilroy R."/>
            <person name="Ravi A."/>
            <person name="Getino M."/>
            <person name="Pursley I."/>
            <person name="Horton D.L."/>
            <person name="Alikhan N.F."/>
            <person name="Baker D."/>
            <person name="Gharbi K."/>
            <person name="Hall N."/>
            <person name="Watson M."/>
            <person name="Adriaenssens E.M."/>
            <person name="Foster-Nyarko E."/>
            <person name="Jarju S."/>
            <person name="Secka A."/>
            <person name="Antonio M."/>
            <person name="Oren A."/>
            <person name="Chaudhuri R.R."/>
            <person name="La Ragione R."/>
            <person name="Hildebrand F."/>
            <person name="Pallen M.J."/>
        </authorList>
    </citation>
    <scope>NUCLEOTIDE SEQUENCE</scope>
    <source>
        <strain evidence="2">CHK187-5294</strain>
    </source>
</reference>
<dbReference type="EMBL" id="DXCL01000020">
    <property type="protein sequence ID" value="HIZ03260.1"/>
    <property type="molecule type" value="Genomic_DNA"/>
</dbReference>
<proteinExistence type="predicted"/>
<feature type="transmembrane region" description="Helical" evidence="1">
    <location>
        <begin position="98"/>
        <end position="118"/>
    </location>
</feature>
<evidence type="ECO:0000313" key="2">
    <source>
        <dbReference type="EMBL" id="HIZ03260.1"/>
    </source>
</evidence>
<name>A0A9D2CYL8_9FIRM</name>
<keyword evidence="1" id="KW-1133">Transmembrane helix</keyword>
<feature type="transmembrane region" description="Helical" evidence="1">
    <location>
        <begin position="66"/>
        <end position="86"/>
    </location>
</feature>